<dbReference type="Proteomes" id="UP000199435">
    <property type="component" value="Unassembled WGS sequence"/>
</dbReference>
<dbReference type="Pfam" id="PF08220">
    <property type="entry name" value="HTH_DeoR"/>
    <property type="match status" value="1"/>
</dbReference>
<dbReference type="InterPro" id="IPR014036">
    <property type="entry name" value="DeoR-like_C"/>
</dbReference>
<dbReference type="InterPro" id="IPR001034">
    <property type="entry name" value="DeoR_HTH"/>
</dbReference>
<dbReference type="RefSeq" id="WP_092855195.1">
    <property type="nucleotide sequence ID" value="NZ_FMAH01000049.1"/>
</dbReference>
<dbReference type="InterPro" id="IPR037171">
    <property type="entry name" value="NagB/RpiA_transferase-like"/>
</dbReference>
<evidence type="ECO:0000313" key="5">
    <source>
        <dbReference type="Proteomes" id="UP000199435"/>
    </source>
</evidence>
<dbReference type="GO" id="GO:0003700">
    <property type="term" value="F:DNA-binding transcription factor activity"/>
    <property type="evidence" value="ECO:0007669"/>
    <property type="project" value="InterPro"/>
</dbReference>
<dbReference type="SMART" id="SM00420">
    <property type="entry name" value="HTH_DEOR"/>
    <property type="match status" value="1"/>
</dbReference>
<evidence type="ECO:0000256" key="2">
    <source>
        <dbReference type="ARBA" id="ARBA00023163"/>
    </source>
</evidence>
<dbReference type="SMART" id="SM01134">
    <property type="entry name" value="DeoRC"/>
    <property type="match status" value="1"/>
</dbReference>
<dbReference type="InterPro" id="IPR036388">
    <property type="entry name" value="WH-like_DNA-bd_sf"/>
</dbReference>
<dbReference type="AlphaFoldDB" id="A0A1C3X026"/>
<dbReference type="SUPFAM" id="SSF46785">
    <property type="entry name" value="Winged helix' DNA-binding domain"/>
    <property type="match status" value="1"/>
</dbReference>
<dbReference type="PRINTS" id="PR00037">
    <property type="entry name" value="HTHLACR"/>
</dbReference>
<evidence type="ECO:0000313" key="4">
    <source>
        <dbReference type="EMBL" id="SCB45579.1"/>
    </source>
</evidence>
<keyword evidence="5" id="KW-1185">Reference proteome</keyword>
<feature type="domain" description="HTH deoR-type" evidence="3">
    <location>
        <begin position="17"/>
        <end position="72"/>
    </location>
</feature>
<dbReference type="STRING" id="411945.GA0061102_104927"/>
<protein>
    <submittedName>
        <fullName evidence="4">Transcriptional regulator, DeoR family</fullName>
    </submittedName>
</protein>
<dbReference type="InterPro" id="IPR050313">
    <property type="entry name" value="Carb_Metab_HTH_regulators"/>
</dbReference>
<dbReference type="OrthoDB" id="5685843at2"/>
<gene>
    <name evidence="4" type="ORF">GA0061102_104927</name>
</gene>
<reference evidence="5" key="1">
    <citation type="submission" date="2016-08" db="EMBL/GenBank/DDBJ databases">
        <authorList>
            <person name="Varghese N."/>
            <person name="Submissions Spin"/>
        </authorList>
    </citation>
    <scope>NUCLEOTIDE SEQUENCE [LARGE SCALE GENOMIC DNA]</scope>
    <source>
        <strain evidence="5">HAMBI 2971</strain>
    </source>
</reference>
<keyword evidence="1" id="KW-0805">Transcription regulation</keyword>
<dbReference type="PROSITE" id="PS51000">
    <property type="entry name" value="HTH_DEOR_2"/>
    <property type="match status" value="1"/>
</dbReference>
<dbReference type="Gene3D" id="1.10.10.10">
    <property type="entry name" value="Winged helix-like DNA-binding domain superfamily/Winged helix DNA-binding domain"/>
    <property type="match status" value="1"/>
</dbReference>
<dbReference type="SUPFAM" id="SSF100950">
    <property type="entry name" value="NagB/RpiA/CoA transferase-like"/>
    <property type="match status" value="1"/>
</dbReference>
<dbReference type="PANTHER" id="PTHR30363">
    <property type="entry name" value="HTH-TYPE TRANSCRIPTIONAL REGULATOR SRLR-RELATED"/>
    <property type="match status" value="1"/>
</dbReference>
<dbReference type="InterPro" id="IPR036390">
    <property type="entry name" value="WH_DNA-bd_sf"/>
</dbReference>
<keyword evidence="2" id="KW-0804">Transcription</keyword>
<evidence type="ECO:0000259" key="3">
    <source>
        <dbReference type="PROSITE" id="PS51000"/>
    </source>
</evidence>
<accession>A0A1C3X026</accession>
<sequence length="276" mass="29598">MSDNEKTSRSRSGSNLSVTRQQNILALLNRGDVVAVGEIAERFGVHTETARRDIRALERDGLLRRVHGGAVATNPSSINARKPISERISVDQGAKLLAAKAALPLFENGMNVFIGSSSTMLLLAEVLASSDKSLAVTTNMVDVGTTLAASPRFTVTLTGGVLNGQLRSIGGTETLRSLKDRFFDLSVIGSSALDFEFGLFATTRAMVDLTQTLAEQSSVMAVAMHRGKFDRRDAHVALALDKVQILATDGEPTDEHQRALESAGVQILIPRPMPDE</sequence>
<evidence type="ECO:0000256" key="1">
    <source>
        <dbReference type="ARBA" id="ARBA00023015"/>
    </source>
</evidence>
<dbReference type="PANTHER" id="PTHR30363:SF44">
    <property type="entry name" value="AGA OPERON TRANSCRIPTIONAL REPRESSOR-RELATED"/>
    <property type="match status" value="1"/>
</dbReference>
<organism evidence="4 5">
    <name type="scientific">Rhizobium miluonense</name>
    <dbReference type="NCBI Taxonomy" id="411945"/>
    <lineage>
        <taxon>Bacteria</taxon>
        <taxon>Pseudomonadati</taxon>
        <taxon>Pseudomonadota</taxon>
        <taxon>Alphaproteobacteria</taxon>
        <taxon>Hyphomicrobiales</taxon>
        <taxon>Rhizobiaceae</taxon>
        <taxon>Rhizobium/Agrobacterium group</taxon>
        <taxon>Rhizobium</taxon>
    </lineage>
</organism>
<dbReference type="EMBL" id="FMAH01000049">
    <property type="protein sequence ID" value="SCB45579.1"/>
    <property type="molecule type" value="Genomic_DNA"/>
</dbReference>
<name>A0A1C3X026_9HYPH</name>
<dbReference type="Pfam" id="PF00455">
    <property type="entry name" value="DeoRC"/>
    <property type="match status" value="1"/>
</dbReference>
<proteinExistence type="predicted"/>